<dbReference type="OrthoDB" id="417112at2759"/>
<dbReference type="GeneID" id="54361439"/>
<sequence length="336" mass="36813">MSSSRKVREASHAGSWYSDSKTELNSQLDGWLASVRAPVTAIGPQTHGEVISTTPQAGARVIIAPHAGYSYSGPAAAWAYKLWDVSKAKRIFLLGPSHHHYLSKAALSRCSHYATPLGDLVVDRSTTSTLYETGHFEWMSQSVDEDEHSLEMHLPYIYKMLSRQFGDDEKAMPTLVPIMIGNTSAAVERALGKVLAPYLADPSTAFVISSDFAHWGARFRYTYYRAASGTVTNIDSTARSPKQPEIHESIKAVDFECMGACESGSHSEWLNILEETGNTVCGRHPIGVIMAAIEVVRHDVEDASVGAFEFVRYERSSEVRRVGDSSVSYASAFAVV</sequence>
<dbReference type="CDD" id="cd07361">
    <property type="entry name" value="MEMO_like"/>
    <property type="match status" value="1"/>
</dbReference>
<accession>A0A6J3MHF8</accession>
<dbReference type="NCBIfam" id="TIGR04336">
    <property type="entry name" value="AmmeMemoSam_B"/>
    <property type="match status" value="1"/>
</dbReference>
<dbReference type="AlphaFoldDB" id="A0A6J3MHF8"/>
<reference evidence="3" key="2">
    <citation type="submission" date="2020-04" db="EMBL/GenBank/DDBJ databases">
        <authorList>
            <consortium name="NCBI Genome Project"/>
        </authorList>
    </citation>
    <scope>NUCLEOTIDE SEQUENCE</scope>
    <source>
        <strain evidence="3">CBS 342.82</strain>
    </source>
</reference>
<dbReference type="Gene3D" id="3.40.830.10">
    <property type="entry name" value="LigB-like"/>
    <property type="match status" value="1"/>
</dbReference>
<dbReference type="HAMAP" id="MF_00055">
    <property type="entry name" value="MEMO1"/>
    <property type="match status" value="1"/>
</dbReference>
<organism evidence="3">
    <name type="scientific">Dissoconium aciculare CBS 342.82</name>
    <dbReference type="NCBI Taxonomy" id="1314786"/>
    <lineage>
        <taxon>Eukaryota</taxon>
        <taxon>Fungi</taxon>
        <taxon>Dikarya</taxon>
        <taxon>Ascomycota</taxon>
        <taxon>Pezizomycotina</taxon>
        <taxon>Dothideomycetes</taxon>
        <taxon>Dothideomycetidae</taxon>
        <taxon>Mycosphaerellales</taxon>
        <taxon>Dissoconiaceae</taxon>
        <taxon>Dissoconium</taxon>
    </lineage>
</organism>
<dbReference type="RefSeq" id="XP_033464160.1">
    <property type="nucleotide sequence ID" value="XM_033603639.1"/>
</dbReference>
<dbReference type="InterPro" id="IPR002737">
    <property type="entry name" value="MEMO1_fam"/>
</dbReference>
<protein>
    <submittedName>
        <fullName evidence="3">UPF0103-domain-containing protein</fullName>
    </submittedName>
</protein>
<evidence type="ECO:0000313" key="3">
    <source>
        <dbReference type="RefSeq" id="XP_033464160.1"/>
    </source>
</evidence>
<dbReference type="Proteomes" id="UP000504637">
    <property type="component" value="Unplaced"/>
</dbReference>
<dbReference type="Pfam" id="PF01875">
    <property type="entry name" value="Memo"/>
    <property type="match status" value="1"/>
</dbReference>
<dbReference type="PANTHER" id="PTHR11060">
    <property type="entry name" value="PROTEIN MEMO1"/>
    <property type="match status" value="1"/>
</dbReference>
<proteinExistence type="inferred from homology"/>
<gene>
    <name evidence="3" type="ORF">K489DRAFT_375208</name>
</gene>
<evidence type="ECO:0000313" key="2">
    <source>
        <dbReference type="Proteomes" id="UP000504637"/>
    </source>
</evidence>
<name>A0A6J3MHF8_9PEZI</name>
<dbReference type="PANTHER" id="PTHR11060:SF0">
    <property type="entry name" value="PROTEIN MEMO1"/>
    <property type="match status" value="1"/>
</dbReference>
<keyword evidence="2" id="KW-1185">Reference proteome</keyword>
<evidence type="ECO:0000256" key="1">
    <source>
        <dbReference type="ARBA" id="ARBA00006315"/>
    </source>
</evidence>
<reference evidence="3" key="1">
    <citation type="submission" date="2020-01" db="EMBL/GenBank/DDBJ databases">
        <authorList>
            <consortium name="DOE Joint Genome Institute"/>
            <person name="Haridas S."/>
            <person name="Albert R."/>
            <person name="Binder M."/>
            <person name="Bloem J."/>
            <person name="Labutti K."/>
            <person name="Salamov A."/>
            <person name="Andreopoulos B."/>
            <person name="Baker S.E."/>
            <person name="Barry K."/>
            <person name="Bills G."/>
            <person name="Bluhm B.H."/>
            <person name="Cannon C."/>
            <person name="Castanera R."/>
            <person name="Culley D.E."/>
            <person name="Daum C."/>
            <person name="Ezra D."/>
            <person name="Gonzalez J.B."/>
            <person name="Henrissat B."/>
            <person name="Kuo A."/>
            <person name="Liang C."/>
            <person name="Lipzen A."/>
            <person name="Lutzoni F."/>
            <person name="Magnuson J."/>
            <person name="Mondo S."/>
            <person name="Nolan M."/>
            <person name="Ohm R."/>
            <person name="Pangilinan J."/>
            <person name="Park H.-J."/>
            <person name="Ramirez L."/>
            <person name="Alfaro M."/>
            <person name="Sun H."/>
            <person name="Tritt A."/>
            <person name="Yoshinaga Y."/>
            <person name="Zwiers L.-H."/>
            <person name="Turgeon B.G."/>
            <person name="Goodwin S.B."/>
            <person name="Spatafora J.W."/>
            <person name="Crous P.W."/>
            <person name="Grigoriev I.V."/>
        </authorList>
    </citation>
    <scope>NUCLEOTIDE SEQUENCE</scope>
    <source>
        <strain evidence="3">CBS 342.82</strain>
    </source>
</reference>
<reference evidence="3" key="3">
    <citation type="submission" date="2025-08" db="UniProtKB">
        <authorList>
            <consortium name="RefSeq"/>
        </authorList>
    </citation>
    <scope>IDENTIFICATION</scope>
    <source>
        <strain evidence="3">CBS 342.82</strain>
    </source>
</reference>
<comment type="similarity">
    <text evidence="1">Belongs to the MEMO1 family.</text>
</comment>